<comment type="caution">
    <text evidence="1">The sequence shown here is derived from an EMBL/GenBank/DDBJ whole genome shotgun (WGS) entry which is preliminary data.</text>
</comment>
<dbReference type="Proteomes" id="UP001157133">
    <property type="component" value="Unassembled WGS sequence"/>
</dbReference>
<sequence>MVKHGDYTVTVENSVISVTFIGMFNEVASQHVCTQVEDIINGMNGASFCMLFNLLDYEGSTPEAHKVGNTHFEWLEQQNCIGRATIVTQQALVYIAKNEQSSLRHSNIKTKMFDNVADGKAWLQSLQTNQ</sequence>
<dbReference type="EMBL" id="BSSU01000018">
    <property type="protein sequence ID" value="GLX83631.1"/>
    <property type="molecule type" value="Genomic_DNA"/>
</dbReference>
<gene>
    <name evidence="1" type="ORF">theurythT_30840</name>
</gene>
<dbReference type="RefSeq" id="WP_284209105.1">
    <property type="nucleotide sequence ID" value="NZ_BSSU01000018.1"/>
</dbReference>
<name>A0ABQ6HAY6_9GAMM</name>
<dbReference type="SUPFAM" id="SSF52091">
    <property type="entry name" value="SpoIIaa-like"/>
    <property type="match status" value="1"/>
</dbReference>
<accession>A0ABQ6HAY6</accession>
<dbReference type="InterPro" id="IPR036513">
    <property type="entry name" value="STAS_dom_sf"/>
</dbReference>
<dbReference type="Gene3D" id="3.40.50.10600">
    <property type="entry name" value="SpoIIaa-like domains"/>
    <property type="match status" value="1"/>
</dbReference>
<evidence type="ECO:0008006" key="3">
    <source>
        <dbReference type="Google" id="ProtNLM"/>
    </source>
</evidence>
<reference evidence="1 2" key="1">
    <citation type="submission" date="2023-03" db="EMBL/GenBank/DDBJ databases">
        <title>Draft genome sequence of Thalassotalea eurytherma JCM 18482T.</title>
        <authorList>
            <person name="Sawabe T."/>
        </authorList>
    </citation>
    <scope>NUCLEOTIDE SEQUENCE [LARGE SCALE GENOMIC DNA]</scope>
    <source>
        <strain evidence="1 2">JCM 18482</strain>
    </source>
</reference>
<organism evidence="1 2">
    <name type="scientific">Thalassotalea eurytherma</name>
    <dbReference type="NCBI Taxonomy" id="1144278"/>
    <lineage>
        <taxon>Bacteria</taxon>
        <taxon>Pseudomonadati</taxon>
        <taxon>Pseudomonadota</taxon>
        <taxon>Gammaproteobacteria</taxon>
        <taxon>Alteromonadales</taxon>
        <taxon>Colwelliaceae</taxon>
        <taxon>Thalassotalea</taxon>
    </lineage>
</organism>
<evidence type="ECO:0000313" key="1">
    <source>
        <dbReference type="EMBL" id="GLX83631.1"/>
    </source>
</evidence>
<dbReference type="InterPro" id="IPR038396">
    <property type="entry name" value="SpoIIAA-like_sf"/>
</dbReference>
<proteinExistence type="predicted"/>
<evidence type="ECO:0000313" key="2">
    <source>
        <dbReference type="Proteomes" id="UP001157133"/>
    </source>
</evidence>
<protein>
    <recommendedName>
        <fullName evidence="3">STAS/SEC14 domain-containing protein</fullName>
    </recommendedName>
</protein>
<keyword evidence="2" id="KW-1185">Reference proteome</keyword>